<evidence type="ECO:0000256" key="2">
    <source>
        <dbReference type="ARBA" id="ARBA00023002"/>
    </source>
</evidence>
<dbReference type="PRINTS" id="PR00081">
    <property type="entry name" value="GDHRDH"/>
</dbReference>
<dbReference type="EC" id="1.1.1.47" evidence="3"/>
<accession>A0A5C5Z5R5</accession>
<evidence type="ECO:0000256" key="1">
    <source>
        <dbReference type="ARBA" id="ARBA00006484"/>
    </source>
</evidence>
<dbReference type="RefSeq" id="WP_146398902.1">
    <property type="nucleotide sequence ID" value="NZ_SJPJ01000001.1"/>
</dbReference>
<comment type="caution">
    <text evidence="3">The sequence shown here is derived from an EMBL/GenBank/DDBJ whole genome shotgun (WGS) entry which is preliminary data.</text>
</comment>
<dbReference type="PANTHER" id="PTHR43639:SF1">
    <property type="entry name" value="SHORT-CHAIN DEHYDROGENASE_REDUCTASE FAMILY PROTEIN"/>
    <property type="match status" value="1"/>
</dbReference>
<dbReference type="PRINTS" id="PR00080">
    <property type="entry name" value="SDRFAMILY"/>
</dbReference>
<dbReference type="InterPro" id="IPR036291">
    <property type="entry name" value="NAD(P)-bd_dom_sf"/>
</dbReference>
<dbReference type="AlphaFoldDB" id="A0A5C5Z5R5"/>
<dbReference type="Proteomes" id="UP000315010">
    <property type="component" value="Unassembled WGS sequence"/>
</dbReference>
<dbReference type="InterPro" id="IPR002347">
    <property type="entry name" value="SDR_fam"/>
</dbReference>
<dbReference type="PANTHER" id="PTHR43639">
    <property type="entry name" value="OXIDOREDUCTASE, SHORT-CHAIN DEHYDROGENASE/REDUCTASE FAMILY (AFU_ORTHOLOGUE AFUA_5G02870)"/>
    <property type="match status" value="1"/>
</dbReference>
<gene>
    <name evidence="3" type="primary">gdhIV</name>
    <name evidence="3" type="ORF">CA13_38790</name>
</gene>
<proteinExistence type="inferred from homology"/>
<name>A0A5C5Z5R5_9BACT</name>
<dbReference type="OrthoDB" id="9803333at2"/>
<organism evidence="3 4">
    <name type="scientific">Novipirellula herctigrandis</name>
    <dbReference type="NCBI Taxonomy" id="2527986"/>
    <lineage>
        <taxon>Bacteria</taxon>
        <taxon>Pseudomonadati</taxon>
        <taxon>Planctomycetota</taxon>
        <taxon>Planctomycetia</taxon>
        <taxon>Pirellulales</taxon>
        <taxon>Pirellulaceae</taxon>
        <taxon>Novipirellula</taxon>
    </lineage>
</organism>
<keyword evidence="2 3" id="KW-0560">Oxidoreductase</keyword>
<evidence type="ECO:0000313" key="3">
    <source>
        <dbReference type="EMBL" id="TWT82416.1"/>
    </source>
</evidence>
<dbReference type="EMBL" id="SJPJ01000001">
    <property type="protein sequence ID" value="TWT82416.1"/>
    <property type="molecule type" value="Genomic_DNA"/>
</dbReference>
<keyword evidence="4" id="KW-1185">Reference proteome</keyword>
<evidence type="ECO:0000313" key="4">
    <source>
        <dbReference type="Proteomes" id="UP000315010"/>
    </source>
</evidence>
<dbReference type="SUPFAM" id="SSF51735">
    <property type="entry name" value="NAD(P)-binding Rossmann-fold domains"/>
    <property type="match status" value="1"/>
</dbReference>
<reference evidence="3 4" key="1">
    <citation type="submission" date="2019-02" db="EMBL/GenBank/DDBJ databases">
        <title>Deep-cultivation of Planctomycetes and their phenomic and genomic characterization uncovers novel biology.</title>
        <authorList>
            <person name="Wiegand S."/>
            <person name="Jogler M."/>
            <person name="Boedeker C."/>
            <person name="Pinto D."/>
            <person name="Vollmers J."/>
            <person name="Rivas-Marin E."/>
            <person name="Kohn T."/>
            <person name="Peeters S.H."/>
            <person name="Heuer A."/>
            <person name="Rast P."/>
            <person name="Oberbeckmann S."/>
            <person name="Bunk B."/>
            <person name="Jeske O."/>
            <person name="Meyerdierks A."/>
            <person name="Storesund J.E."/>
            <person name="Kallscheuer N."/>
            <person name="Luecker S."/>
            <person name="Lage O.M."/>
            <person name="Pohl T."/>
            <person name="Merkel B.J."/>
            <person name="Hornburger P."/>
            <person name="Mueller R.-W."/>
            <person name="Bruemmer F."/>
            <person name="Labrenz M."/>
            <person name="Spormann A.M."/>
            <person name="Op Den Camp H."/>
            <person name="Overmann J."/>
            <person name="Amann R."/>
            <person name="Jetten M.S.M."/>
            <person name="Mascher T."/>
            <person name="Medema M.H."/>
            <person name="Devos D.P."/>
            <person name="Kaster A.-K."/>
            <person name="Ovreas L."/>
            <person name="Rohde M."/>
            <person name="Galperin M.Y."/>
            <person name="Jogler C."/>
        </authorList>
    </citation>
    <scope>NUCLEOTIDE SEQUENCE [LARGE SCALE GENOMIC DNA]</scope>
    <source>
        <strain evidence="3 4">CA13</strain>
    </source>
</reference>
<dbReference type="Gene3D" id="3.40.50.720">
    <property type="entry name" value="NAD(P)-binding Rossmann-like Domain"/>
    <property type="match status" value="1"/>
</dbReference>
<comment type="similarity">
    <text evidence="1">Belongs to the short-chain dehydrogenases/reductases (SDR) family.</text>
</comment>
<dbReference type="GO" id="GO:0047936">
    <property type="term" value="F:glucose 1-dehydrogenase [NAD(P)+] activity"/>
    <property type="evidence" value="ECO:0007669"/>
    <property type="project" value="UniProtKB-EC"/>
</dbReference>
<dbReference type="Pfam" id="PF13561">
    <property type="entry name" value="adh_short_C2"/>
    <property type="match status" value="1"/>
</dbReference>
<protein>
    <submittedName>
        <fullName evidence="3">Glucose 1-dehydrogenase 4</fullName>
        <ecNumber evidence="3">1.1.1.47</ecNumber>
    </submittedName>
</protein>
<sequence length="268" mass="28860">MQRLQEIFNTDSPVALITGSGSPRVGQTIASWLARQRCRIALHANTSIEKAEQAAAQMRTEYGVDVIITQGALGEDGTAEKIVDETAGHFGRIDVLVNSAAIWHPTKLEAVTADEVRRYFEINSLGSFLCAKAAGLRMVDQPSGGSIVNIGDWATARPYLDHAAYFPSKGAIEAMTRSLAVELGTRNPRVRVNCIQPGPVLLSEDMSELDQRRLAETMLLGRVGTPESIAHAVLFLCENDFVTGVCLPVDGGRTIYASDGVQMGMNTG</sequence>